<proteinExistence type="predicted"/>
<keyword evidence="1" id="KW-0812">Transmembrane</keyword>
<keyword evidence="3" id="KW-1185">Reference proteome</keyword>
<accession>A0A4Y7U135</accession>
<name>A0A4Y7U135_COPMI</name>
<feature type="transmembrane region" description="Helical" evidence="1">
    <location>
        <begin position="290"/>
        <end position="315"/>
    </location>
</feature>
<gene>
    <name evidence="2" type="ORF">FA13DRAFT_1827759</name>
</gene>
<evidence type="ECO:0000313" key="2">
    <source>
        <dbReference type="EMBL" id="TEB40143.1"/>
    </source>
</evidence>
<dbReference type="EMBL" id="QPFP01000001">
    <property type="protein sequence ID" value="TEB40143.1"/>
    <property type="molecule type" value="Genomic_DNA"/>
</dbReference>
<dbReference type="STRING" id="71717.A0A4Y7U135"/>
<keyword evidence="1" id="KW-0472">Membrane</keyword>
<reference evidence="2 3" key="1">
    <citation type="journal article" date="2019" name="Nat. Ecol. Evol.">
        <title>Megaphylogeny resolves global patterns of mushroom evolution.</title>
        <authorList>
            <person name="Varga T."/>
            <person name="Krizsan K."/>
            <person name="Foldi C."/>
            <person name="Dima B."/>
            <person name="Sanchez-Garcia M."/>
            <person name="Sanchez-Ramirez S."/>
            <person name="Szollosi G.J."/>
            <person name="Szarkandi J.G."/>
            <person name="Papp V."/>
            <person name="Albert L."/>
            <person name="Andreopoulos W."/>
            <person name="Angelini C."/>
            <person name="Antonin V."/>
            <person name="Barry K.W."/>
            <person name="Bougher N.L."/>
            <person name="Buchanan P."/>
            <person name="Buyck B."/>
            <person name="Bense V."/>
            <person name="Catcheside P."/>
            <person name="Chovatia M."/>
            <person name="Cooper J."/>
            <person name="Damon W."/>
            <person name="Desjardin D."/>
            <person name="Finy P."/>
            <person name="Geml J."/>
            <person name="Haridas S."/>
            <person name="Hughes K."/>
            <person name="Justo A."/>
            <person name="Karasinski D."/>
            <person name="Kautmanova I."/>
            <person name="Kiss B."/>
            <person name="Kocsube S."/>
            <person name="Kotiranta H."/>
            <person name="LaButti K.M."/>
            <person name="Lechner B.E."/>
            <person name="Liimatainen K."/>
            <person name="Lipzen A."/>
            <person name="Lukacs Z."/>
            <person name="Mihaltcheva S."/>
            <person name="Morgado L.N."/>
            <person name="Niskanen T."/>
            <person name="Noordeloos M.E."/>
            <person name="Ohm R.A."/>
            <person name="Ortiz-Santana B."/>
            <person name="Ovrebo C."/>
            <person name="Racz N."/>
            <person name="Riley R."/>
            <person name="Savchenko A."/>
            <person name="Shiryaev A."/>
            <person name="Soop K."/>
            <person name="Spirin V."/>
            <person name="Szebenyi C."/>
            <person name="Tomsovsky M."/>
            <person name="Tulloss R.E."/>
            <person name="Uehling J."/>
            <person name="Grigoriev I.V."/>
            <person name="Vagvolgyi C."/>
            <person name="Papp T."/>
            <person name="Martin F.M."/>
            <person name="Miettinen O."/>
            <person name="Hibbett D.S."/>
            <person name="Nagy L.G."/>
        </authorList>
    </citation>
    <scope>NUCLEOTIDE SEQUENCE [LARGE SCALE GENOMIC DNA]</scope>
    <source>
        <strain evidence="2 3">FP101781</strain>
    </source>
</reference>
<protein>
    <recommendedName>
        <fullName evidence="4">Transmembrane protein</fullName>
    </recommendedName>
</protein>
<sequence length="450" mass="48492">MPSYRVVYEDTAPFFTYSGSWRAGSSVGDRSAEKYSESSFTLTNTAGDSFSFTFYGTEISIFGSRRGNHGQYQVSLDGVISPVQTGASTSDEFGATLFTATTGKALHNVTMTNKENKFLDIDTVSWTASLGNDGEPLIVNTWQDSHPNFQYSPSDAWTTSPPNVASFSSGSGHGTSTAGASAQITFKVRDAIAVYGPAGPSGPASYSVQVDNQAQSRYSGIKQFQRARQLLYYGGNFGQGTHTLTLRLESVSDPTQVLAVDYVEVYTTPSLGGSIHRSSCSQPCRSTLPIGFIVGIAVLGAVALMTLGLLAYIYYLYKKQRLEFVAAKKTEEPQYPDMQSFHGPVGYQPNAISPTSVYPSTEYAYSGIQLMHPAQTPSQANATVGNASIGYYQPSHSVMTDGGSMISGAGSSSTNVSRIFKVMSAACLNYDCSLAFSYDWRRPFTLNKKE</sequence>
<evidence type="ECO:0000313" key="3">
    <source>
        <dbReference type="Proteomes" id="UP000298030"/>
    </source>
</evidence>
<dbReference type="Gene3D" id="2.60.120.260">
    <property type="entry name" value="Galactose-binding domain-like"/>
    <property type="match status" value="2"/>
</dbReference>
<evidence type="ECO:0000256" key="1">
    <source>
        <dbReference type="SAM" id="Phobius"/>
    </source>
</evidence>
<dbReference type="Proteomes" id="UP000298030">
    <property type="component" value="Unassembled WGS sequence"/>
</dbReference>
<organism evidence="2 3">
    <name type="scientific">Coprinellus micaceus</name>
    <name type="common">Glistening ink-cap mushroom</name>
    <name type="synonym">Coprinus micaceus</name>
    <dbReference type="NCBI Taxonomy" id="71717"/>
    <lineage>
        <taxon>Eukaryota</taxon>
        <taxon>Fungi</taxon>
        <taxon>Dikarya</taxon>
        <taxon>Basidiomycota</taxon>
        <taxon>Agaricomycotina</taxon>
        <taxon>Agaricomycetes</taxon>
        <taxon>Agaricomycetidae</taxon>
        <taxon>Agaricales</taxon>
        <taxon>Agaricineae</taxon>
        <taxon>Psathyrellaceae</taxon>
        <taxon>Coprinellus</taxon>
    </lineage>
</organism>
<dbReference type="OrthoDB" id="2564234at2759"/>
<dbReference type="AlphaFoldDB" id="A0A4Y7U135"/>
<comment type="caution">
    <text evidence="2">The sequence shown here is derived from an EMBL/GenBank/DDBJ whole genome shotgun (WGS) entry which is preliminary data.</text>
</comment>
<keyword evidence="1" id="KW-1133">Transmembrane helix</keyword>
<evidence type="ECO:0008006" key="4">
    <source>
        <dbReference type="Google" id="ProtNLM"/>
    </source>
</evidence>